<comment type="caution">
    <text evidence="2">The sequence shown here is derived from an EMBL/GenBank/DDBJ whole genome shotgun (WGS) entry which is preliminary data.</text>
</comment>
<proteinExistence type="predicted"/>
<gene>
    <name evidence="2" type="ORF">Apa02nite_097560</name>
</gene>
<dbReference type="Proteomes" id="UP000624709">
    <property type="component" value="Unassembled WGS sequence"/>
</dbReference>
<feature type="transmembrane region" description="Helical" evidence="1">
    <location>
        <begin position="68"/>
        <end position="87"/>
    </location>
</feature>
<dbReference type="RefSeq" id="WP_203831206.1">
    <property type="nucleotide sequence ID" value="NZ_BAAATY010000071.1"/>
</dbReference>
<keyword evidence="3" id="KW-1185">Reference proteome</keyword>
<keyword evidence="1" id="KW-0812">Transmembrane</keyword>
<evidence type="ECO:0000313" key="3">
    <source>
        <dbReference type="Proteomes" id="UP000624709"/>
    </source>
</evidence>
<accession>A0ABQ4BSI0</accession>
<feature type="transmembrane region" description="Helical" evidence="1">
    <location>
        <begin position="107"/>
        <end position="125"/>
    </location>
</feature>
<evidence type="ECO:0008006" key="4">
    <source>
        <dbReference type="Google" id="ProtNLM"/>
    </source>
</evidence>
<feature type="transmembrane region" description="Helical" evidence="1">
    <location>
        <begin position="32"/>
        <end position="56"/>
    </location>
</feature>
<keyword evidence="1" id="KW-0472">Membrane</keyword>
<sequence>MRRALIASGLLLMVYAVVGATTDTQVSLPGVLIFGVAVLALHDGVFLPLVLAAGALIGRVPSRWRSTVRAVAVVNIAVAVVALPLLVSRGHDGDNPTILPRPYEIGLLVIVVTTTVSAVLCRKGIERWRNGRRRRPRG</sequence>
<evidence type="ECO:0000256" key="1">
    <source>
        <dbReference type="SAM" id="Phobius"/>
    </source>
</evidence>
<reference evidence="2 3" key="1">
    <citation type="submission" date="2021-01" db="EMBL/GenBank/DDBJ databases">
        <title>Whole genome shotgun sequence of Actinoplanes palleronii NBRC 14916.</title>
        <authorList>
            <person name="Komaki H."/>
            <person name="Tamura T."/>
        </authorList>
    </citation>
    <scope>NUCLEOTIDE SEQUENCE [LARGE SCALE GENOMIC DNA]</scope>
    <source>
        <strain evidence="2 3">NBRC 14916</strain>
    </source>
</reference>
<organism evidence="2 3">
    <name type="scientific">Actinoplanes palleronii</name>
    <dbReference type="NCBI Taxonomy" id="113570"/>
    <lineage>
        <taxon>Bacteria</taxon>
        <taxon>Bacillati</taxon>
        <taxon>Actinomycetota</taxon>
        <taxon>Actinomycetes</taxon>
        <taxon>Micromonosporales</taxon>
        <taxon>Micromonosporaceae</taxon>
        <taxon>Actinoplanes</taxon>
    </lineage>
</organism>
<keyword evidence="1" id="KW-1133">Transmembrane helix</keyword>
<dbReference type="EMBL" id="BOMS01000183">
    <property type="protein sequence ID" value="GIE73648.1"/>
    <property type="molecule type" value="Genomic_DNA"/>
</dbReference>
<name>A0ABQ4BSI0_9ACTN</name>
<evidence type="ECO:0000313" key="2">
    <source>
        <dbReference type="EMBL" id="GIE73648.1"/>
    </source>
</evidence>
<protein>
    <recommendedName>
        <fullName evidence="4">Integral membrane protein</fullName>
    </recommendedName>
</protein>